<evidence type="ECO:0000313" key="1">
    <source>
        <dbReference type="EMBL" id="MBH3441441.1"/>
    </source>
</evidence>
<reference evidence="1 2" key="1">
    <citation type="submission" date="2020-11" db="EMBL/GenBank/DDBJ databases">
        <title>Enhanced detection system for hospital associated transmission using whole genome sequencing surveillance.</title>
        <authorList>
            <person name="Harrison L.H."/>
            <person name="Van Tyne D."/>
            <person name="Marsh J.W."/>
            <person name="Griffith M.P."/>
            <person name="Snyder D.J."/>
            <person name="Cooper V.S."/>
            <person name="Mustapha M."/>
        </authorList>
    </citation>
    <scope>NUCLEOTIDE SEQUENCE [LARGE SCALE GENOMIC DNA]</scope>
    <source>
        <strain evidence="1 2">PSB00013</strain>
    </source>
</reference>
<organism evidence="1 2">
    <name type="scientific">Pseudomonas luteola</name>
    <dbReference type="NCBI Taxonomy" id="47886"/>
    <lineage>
        <taxon>Bacteria</taxon>
        <taxon>Pseudomonadati</taxon>
        <taxon>Pseudomonadota</taxon>
        <taxon>Gammaproteobacteria</taxon>
        <taxon>Pseudomonadales</taxon>
        <taxon>Pseudomonadaceae</taxon>
        <taxon>Pseudomonas</taxon>
    </lineage>
</organism>
<evidence type="ECO:0000313" key="2">
    <source>
        <dbReference type="Proteomes" id="UP000638986"/>
    </source>
</evidence>
<comment type="caution">
    <text evidence="1">The sequence shown here is derived from an EMBL/GenBank/DDBJ whole genome shotgun (WGS) entry which is preliminary data.</text>
</comment>
<protein>
    <submittedName>
        <fullName evidence="1">Uncharacterized protein</fullName>
    </submittedName>
</protein>
<dbReference type="Proteomes" id="UP000638986">
    <property type="component" value="Unassembled WGS sequence"/>
</dbReference>
<gene>
    <name evidence="1" type="ORF">I5Q09_22425</name>
</gene>
<proteinExistence type="predicted"/>
<sequence length="97" mass="10784">MRGIELLELCQKLQSEKDGVDRPDPLSIVKSKKLDQFALDVENAIVWMSSLLKLYPQSQKLAALGKELEAQGKIKLEAGDSYSEVALDYLCHQHGVA</sequence>
<dbReference type="EMBL" id="JADTXM010000021">
    <property type="protein sequence ID" value="MBH3441441.1"/>
    <property type="molecule type" value="Genomic_DNA"/>
</dbReference>
<name>A0ABS0MXK7_PSELU</name>
<accession>A0ABS0MXK7</accession>